<dbReference type="PANTHER" id="PTHR34933">
    <property type="entry name" value="FLAGELLAR L-RING PROTEIN"/>
    <property type="match status" value="1"/>
</dbReference>
<evidence type="ECO:0000256" key="8">
    <source>
        <dbReference type="ARBA" id="ARBA00023143"/>
    </source>
</evidence>
<dbReference type="EMBL" id="LR699120">
    <property type="protein sequence ID" value="VVC77101.1"/>
    <property type="molecule type" value="Genomic_DNA"/>
</dbReference>
<accession>A0A5E4PL18</accession>
<keyword evidence="5 11" id="KW-0732">Signal</keyword>
<keyword evidence="9 11" id="KW-0998">Cell outer membrane</keyword>
<dbReference type="HAMAP" id="MF_00415">
    <property type="entry name" value="FlgH"/>
    <property type="match status" value="1"/>
</dbReference>
<comment type="subunit">
    <text evidence="4 11">The basal body constitutes a major portion of the flagellar organelle and consists of four rings (L,P,S, and M) mounted on a central rod.</text>
</comment>
<evidence type="ECO:0000256" key="9">
    <source>
        <dbReference type="ARBA" id="ARBA00023237"/>
    </source>
</evidence>
<evidence type="ECO:0000256" key="4">
    <source>
        <dbReference type="ARBA" id="ARBA00011439"/>
    </source>
</evidence>
<gene>
    <name evidence="11 13" type="primary">flgH</name>
    <name evidence="13" type="ORF">AQUSIP_24280</name>
</gene>
<feature type="chain" id="PRO_5023124456" description="Flagellar L-ring protein" evidence="12">
    <location>
        <begin position="23"/>
        <end position="229"/>
    </location>
</feature>
<dbReference type="Proteomes" id="UP000324194">
    <property type="component" value="Chromosome 2"/>
</dbReference>
<keyword evidence="13" id="KW-0966">Cell projection</keyword>
<dbReference type="PROSITE" id="PS51257">
    <property type="entry name" value="PROKAR_LIPOPROTEIN"/>
    <property type="match status" value="1"/>
</dbReference>
<organism evidence="13 14">
    <name type="scientific">Aquicella siphonis</name>
    <dbReference type="NCBI Taxonomy" id="254247"/>
    <lineage>
        <taxon>Bacteria</taxon>
        <taxon>Pseudomonadati</taxon>
        <taxon>Pseudomonadota</taxon>
        <taxon>Gammaproteobacteria</taxon>
        <taxon>Legionellales</taxon>
        <taxon>Coxiellaceae</taxon>
        <taxon>Aquicella</taxon>
    </lineage>
</organism>
<evidence type="ECO:0000313" key="14">
    <source>
        <dbReference type="Proteomes" id="UP000324194"/>
    </source>
</evidence>
<dbReference type="Pfam" id="PF02107">
    <property type="entry name" value="FlgH"/>
    <property type="match status" value="1"/>
</dbReference>
<evidence type="ECO:0000256" key="6">
    <source>
        <dbReference type="ARBA" id="ARBA00023136"/>
    </source>
</evidence>
<evidence type="ECO:0000256" key="3">
    <source>
        <dbReference type="ARBA" id="ARBA00006929"/>
    </source>
</evidence>
<evidence type="ECO:0000256" key="2">
    <source>
        <dbReference type="ARBA" id="ARBA00004635"/>
    </source>
</evidence>
<keyword evidence="14" id="KW-1185">Reference proteome</keyword>
<keyword evidence="6 11" id="KW-0472">Membrane</keyword>
<dbReference type="AlphaFoldDB" id="A0A5E4PL18"/>
<evidence type="ECO:0000256" key="12">
    <source>
        <dbReference type="SAM" id="SignalP"/>
    </source>
</evidence>
<evidence type="ECO:0000256" key="1">
    <source>
        <dbReference type="ARBA" id="ARBA00002591"/>
    </source>
</evidence>
<dbReference type="GO" id="GO:0003774">
    <property type="term" value="F:cytoskeletal motor activity"/>
    <property type="evidence" value="ECO:0007669"/>
    <property type="project" value="InterPro"/>
</dbReference>
<evidence type="ECO:0000256" key="5">
    <source>
        <dbReference type="ARBA" id="ARBA00022729"/>
    </source>
</evidence>
<evidence type="ECO:0000256" key="7">
    <source>
        <dbReference type="ARBA" id="ARBA00023139"/>
    </source>
</evidence>
<keyword evidence="8 11" id="KW-0975">Bacterial flagellum</keyword>
<dbReference type="RefSeq" id="WP_148340498.1">
    <property type="nucleotide sequence ID" value="NZ_LR699120.1"/>
</dbReference>
<dbReference type="PRINTS" id="PR01008">
    <property type="entry name" value="FLGLRINGFLGH"/>
</dbReference>
<keyword evidence="7" id="KW-0564">Palmitate</keyword>
<keyword evidence="10 11" id="KW-0449">Lipoprotein</keyword>
<dbReference type="PANTHER" id="PTHR34933:SF1">
    <property type="entry name" value="FLAGELLAR L-RING PROTEIN"/>
    <property type="match status" value="1"/>
</dbReference>
<dbReference type="GO" id="GO:0009279">
    <property type="term" value="C:cell outer membrane"/>
    <property type="evidence" value="ECO:0007669"/>
    <property type="project" value="UniProtKB-SubCell"/>
</dbReference>
<evidence type="ECO:0000256" key="10">
    <source>
        <dbReference type="ARBA" id="ARBA00023288"/>
    </source>
</evidence>
<name>A0A5E4PL18_9COXI</name>
<keyword evidence="13" id="KW-0969">Cilium</keyword>
<feature type="signal peptide" evidence="12">
    <location>
        <begin position="1"/>
        <end position="22"/>
    </location>
</feature>
<dbReference type="KEGG" id="asip:AQUSIP_24280"/>
<dbReference type="GO" id="GO:0071973">
    <property type="term" value="P:bacterial-type flagellum-dependent cell motility"/>
    <property type="evidence" value="ECO:0007669"/>
    <property type="project" value="InterPro"/>
</dbReference>
<proteinExistence type="inferred from homology"/>
<protein>
    <recommendedName>
        <fullName evidence="11">Flagellar L-ring protein</fullName>
    </recommendedName>
    <alternativeName>
        <fullName evidence="11">Basal body L-ring protein</fullName>
    </alternativeName>
</protein>
<dbReference type="InterPro" id="IPR000527">
    <property type="entry name" value="Flag_Lring"/>
</dbReference>
<dbReference type="OrthoDB" id="9789463at2"/>
<comment type="subcellular location">
    <subcellularLocation>
        <location evidence="11">Cell outer membrane</location>
        <topology evidence="11">Lipid-anchor</topology>
    </subcellularLocation>
    <subcellularLocation>
        <location evidence="11">Bacterial flagellum basal body</location>
    </subcellularLocation>
    <subcellularLocation>
        <location evidence="2">Membrane</location>
        <topology evidence="2">Lipid-anchor</topology>
    </subcellularLocation>
</comment>
<keyword evidence="13" id="KW-0282">Flagellum</keyword>
<sequence>MIRPNNKFCAWVLAFAATSVLCGCSPHWMDEAGLRDETVYPATFPIDNPPPPKTNGSIYQAGHEISLYQDHVPGRIGDILTVRLEESTQGEKKAKMKTNKKTANTFTLPSIEKGHIYGRDVSLDSDMQFDGDGESNQQNKLHGTISVTVTRVLSNGNLVVQGESWLTINQGREYIRLTGIVRREDIDASNTVSSQRLADARISYSGTGQVSNAARGGIITQFLFKFFPY</sequence>
<evidence type="ECO:0000313" key="13">
    <source>
        <dbReference type="EMBL" id="VVC77101.1"/>
    </source>
</evidence>
<evidence type="ECO:0000256" key="11">
    <source>
        <dbReference type="HAMAP-Rule" id="MF_00415"/>
    </source>
</evidence>
<comment type="function">
    <text evidence="1 11">Assembles around the rod to form the L-ring and probably protects the motor/basal body from shearing forces during rotation.</text>
</comment>
<comment type="similarity">
    <text evidence="3 11">Belongs to the FlgH family.</text>
</comment>
<dbReference type="GO" id="GO:0009427">
    <property type="term" value="C:bacterial-type flagellum basal body, distal rod, L ring"/>
    <property type="evidence" value="ECO:0007669"/>
    <property type="project" value="InterPro"/>
</dbReference>
<reference evidence="13 14" key="1">
    <citation type="submission" date="2019-08" db="EMBL/GenBank/DDBJ databases">
        <authorList>
            <person name="Guy L."/>
        </authorList>
    </citation>
    <scope>NUCLEOTIDE SEQUENCE [LARGE SCALE GENOMIC DNA]</scope>
    <source>
        <strain evidence="13 14">SGT-108</strain>
    </source>
</reference>